<dbReference type="EMBL" id="VIIS01001305">
    <property type="protein sequence ID" value="KAF0299987.1"/>
    <property type="molecule type" value="Genomic_DNA"/>
</dbReference>
<feature type="compositionally biased region" description="Polar residues" evidence="1">
    <location>
        <begin position="1"/>
        <end position="10"/>
    </location>
</feature>
<reference evidence="2 3" key="1">
    <citation type="submission" date="2019-07" db="EMBL/GenBank/DDBJ databases">
        <title>Draft genome assembly of a fouling barnacle, Amphibalanus amphitrite (Darwin, 1854): The first reference genome for Thecostraca.</title>
        <authorList>
            <person name="Kim W."/>
        </authorList>
    </citation>
    <scope>NUCLEOTIDE SEQUENCE [LARGE SCALE GENOMIC DNA]</scope>
    <source>
        <strain evidence="2">SNU_AA5</strain>
        <tissue evidence="2">Soma without cirri and trophi</tissue>
    </source>
</reference>
<sequence length="96" mass="10197">MGQIERQPTINRAVAGGANADRAPDRRLVRWVFVQEVTRRGGGGGASRPPAAAVVVRRDRAVTATGIDRAVATVTRRWRCSEPASAARGRFGNSSG</sequence>
<feature type="region of interest" description="Disordered" evidence="1">
    <location>
        <begin position="1"/>
        <end position="20"/>
    </location>
</feature>
<evidence type="ECO:0000256" key="1">
    <source>
        <dbReference type="SAM" id="MobiDB-lite"/>
    </source>
</evidence>
<comment type="caution">
    <text evidence="2">The sequence shown here is derived from an EMBL/GenBank/DDBJ whole genome shotgun (WGS) entry which is preliminary data.</text>
</comment>
<dbReference type="Proteomes" id="UP000440578">
    <property type="component" value="Unassembled WGS sequence"/>
</dbReference>
<accession>A0A6A4VVB9</accession>
<protein>
    <submittedName>
        <fullName evidence="2">Uncharacterized protein</fullName>
    </submittedName>
</protein>
<proteinExistence type="predicted"/>
<evidence type="ECO:0000313" key="3">
    <source>
        <dbReference type="Proteomes" id="UP000440578"/>
    </source>
</evidence>
<organism evidence="2 3">
    <name type="scientific">Amphibalanus amphitrite</name>
    <name type="common">Striped barnacle</name>
    <name type="synonym">Balanus amphitrite</name>
    <dbReference type="NCBI Taxonomy" id="1232801"/>
    <lineage>
        <taxon>Eukaryota</taxon>
        <taxon>Metazoa</taxon>
        <taxon>Ecdysozoa</taxon>
        <taxon>Arthropoda</taxon>
        <taxon>Crustacea</taxon>
        <taxon>Multicrustacea</taxon>
        <taxon>Cirripedia</taxon>
        <taxon>Thoracica</taxon>
        <taxon>Thoracicalcarea</taxon>
        <taxon>Balanomorpha</taxon>
        <taxon>Balanoidea</taxon>
        <taxon>Balanidae</taxon>
        <taxon>Amphibalaninae</taxon>
        <taxon>Amphibalanus</taxon>
    </lineage>
</organism>
<evidence type="ECO:0000313" key="2">
    <source>
        <dbReference type="EMBL" id="KAF0299987.1"/>
    </source>
</evidence>
<name>A0A6A4VVB9_AMPAM</name>
<dbReference type="AlphaFoldDB" id="A0A6A4VVB9"/>
<gene>
    <name evidence="2" type="ORF">FJT64_027414</name>
</gene>
<keyword evidence="3" id="KW-1185">Reference proteome</keyword>